<feature type="compositionally biased region" description="Low complexity" evidence="7">
    <location>
        <begin position="466"/>
        <end position="494"/>
    </location>
</feature>
<feature type="compositionally biased region" description="Low complexity" evidence="7">
    <location>
        <begin position="396"/>
        <end position="423"/>
    </location>
</feature>
<keyword evidence="10" id="KW-1185">Reference proteome</keyword>
<dbReference type="GO" id="GO:0061630">
    <property type="term" value="F:ubiquitin protein ligase activity"/>
    <property type="evidence" value="ECO:0007669"/>
    <property type="project" value="TreeGrafter"/>
</dbReference>
<dbReference type="OrthoDB" id="8062037at2759"/>
<evidence type="ECO:0000256" key="6">
    <source>
        <dbReference type="PROSITE-ProRule" id="PRU00175"/>
    </source>
</evidence>
<proteinExistence type="predicted"/>
<evidence type="ECO:0000259" key="8">
    <source>
        <dbReference type="PROSITE" id="PS50089"/>
    </source>
</evidence>
<dbReference type="GO" id="GO:0016567">
    <property type="term" value="P:protein ubiquitination"/>
    <property type="evidence" value="ECO:0007669"/>
    <property type="project" value="TreeGrafter"/>
</dbReference>
<feature type="compositionally biased region" description="Polar residues" evidence="7">
    <location>
        <begin position="325"/>
        <end position="339"/>
    </location>
</feature>
<keyword evidence="4" id="KW-0833">Ubl conjugation pathway</keyword>
<dbReference type="GO" id="GO:0008270">
    <property type="term" value="F:zinc ion binding"/>
    <property type="evidence" value="ECO:0007669"/>
    <property type="project" value="UniProtKB-KW"/>
</dbReference>
<evidence type="ECO:0000256" key="5">
    <source>
        <dbReference type="ARBA" id="ARBA00022833"/>
    </source>
</evidence>
<dbReference type="Proteomes" id="UP001152885">
    <property type="component" value="Unassembled WGS sequence"/>
</dbReference>
<dbReference type="PANTHER" id="PTHR15710:SF194">
    <property type="entry name" value="RING_U-BOX SUPERFAMILY PROTEIN"/>
    <property type="match status" value="1"/>
</dbReference>
<comment type="caution">
    <text evidence="9">The sequence shown here is derived from an EMBL/GenBank/DDBJ whole genome shotgun (WGS) entry which is preliminary data.</text>
</comment>
<dbReference type="PANTHER" id="PTHR15710">
    <property type="entry name" value="E3 UBIQUITIN-PROTEIN LIGASE PRAJA"/>
    <property type="match status" value="1"/>
</dbReference>
<dbReference type="EMBL" id="CANTUO010000001">
    <property type="protein sequence ID" value="CAI5756185.1"/>
    <property type="molecule type" value="Genomic_DNA"/>
</dbReference>
<dbReference type="GO" id="GO:0051603">
    <property type="term" value="P:proteolysis involved in protein catabolic process"/>
    <property type="evidence" value="ECO:0007669"/>
    <property type="project" value="UniProtKB-ARBA"/>
</dbReference>
<comment type="pathway">
    <text evidence="1">Protein modification; protein ubiquitination.</text>
</comment>
<evidence type="ECO:0000313" key="10">
    <source>
        <dbReference type="Proteomes" id="UP001152885"/>
    </source>
</evidence>
<keyword evidence="3 6" id="KW-0863">Zinc-finger</keyword>
<keyword evidence="2" id="KW-0479">Metal-binding</keyword>
<dbReference type="AlphaFoldDB" id="A0A9W4TQ68"/>
<dbReference type="SUPFAM" id="SSF57850">
    <property type="entry name" value="RING/U-box"/>
    <property type="match status" value="1"/>
</dbReference>
<name>A0A9W4TQ68_9ASCO</name>
<dbReference type="InterPro" id="IPR024766">
    <property type="entry name" value="Znf_RING_H2"/>
</dbReference>
<evidence type="ECO:0000256" key="7">
    <source>
        <dbReference type="SAM" id="MobiDB-lite"/>
    </source>
</evidence>
<dbReference type="Pfam" id="PF12678">
    <property type="entry name" value="zf-rbx1"/>
    <property type="match status" value="1"/>
</dbReference>
<reference evidence="9" key="1">
    <citation type="submission" date="2022-12" db="EMBL/GenBank/DDBJ databases">
        <authorList>
            <person name="Brejova B."/>
        </authorList>
    </citation>
    <scope>NUCLEOTIDE SEQUENCE</scope>
</reference>
<gene>
    <name evidence="9" type="ORF">CANVERA_P0702</name>
</gene>
<dbReference type="InterPro" id="IPR013083">
    <property type="entry name" value="Znf_RING/FYVE/PHD"/>
</dbReference>
<keyword evidence="5" id="KW-0862">Zinc</keyword>
<organism evidence="9 10">
    <name type="scientific">Candida verbasci</name>
    <dbReference type="NCBI Taxonomy" id="1227364"/>
    <lineage>
        <taxon>Eukaryota</taxon>
        <taxon>Fungi</taxon>
        <taxon>Dikarya</taxon>
        <taxon>Ascomycota</taxon>
        <taxon>Saccharomycotina</taxon>
        <taxon>Pichiomycetes</taxon>
        <taxon>Debaryomycetaceae</taxon>
        <taxon>Candida/Lodderomyces clade</taxon>
        <taxon>Candida</taxon>
    </lineage>
</organism>
<evidence type="ECO:0000256" key="2">
    <source>
        <dbReference type="ARBA" id="ARBA00022723"/>
    </source>
</evidence>
<feature type="domain" description="RING-type" evidence="8">
    <location>
        <begin position="176"/>
        <end position="200"/>
    </location>
</feature>
<evidence type="ECO:0000256" key="4">
    <source>
        <dbReference type="ARBA" id="ARBA00022786"/>
    </source>
</evidence>
<dbReference type="InterPro" id="IPR001841">
    <property type="entry name" value="Znf_RING"/>
</dbReference>
<feature type="compositionally biased region" description="Pro residues" evidence="7">
    <location>
        <begin position="455"/>
        <end position="465"/>
    </location>
</feature>
<feature type="region of interest" description="Disordered" evidence="7">
    <location>
        <begin position="444"/>
        <end position="494"/>
    </location>
</feature>
<dbReference type="PROSITE" id="PS50089">
    <property type="entry name" value="ZF_RING_2"/>
    <property type="match status" value="1"/>
</dbReference>
<protein>
    <recommendedName>
        <fullName evidence="8">RING-type domain-containing protein</fullName>
    </recommendedName>
</protein>
<dbReference type="Gene3D" id="3.30.40.10">
    <property type="entry name" value="Zinc/RING finger domain, C3HC4 (zinc finger)"/>
    <property type="match status" value="1"/>
</dbReference>
<feature type="compositionally biased region" description="Basic and acidic residues" evidence="7">
    <location>
        <begin position="274"/>
        <end position="288"/>
    </location>
</feature>
<feature type="region of interest" description="Disordered" evidence="7">
    <location>
        <begin position="266"/>
        <end position="428"/>
    </location>
</feature>
<evidence type="ECO:0000313" key="9">
    <source>
        <dbReference type="EMBL" id="CAI5756185.1"/>
    </source>
</evidence>
<sequence length="494" mass="56831">MDPFIIDLDITEGTNDIPFWLRDVFDRALNATGIKRKRSASDEAISSLIKIDPATVINKECPICYEPFENESTTTKDVLKNQPNKICFKNQEFINKLSQYGIYQESIEKNQTFYDPMLFFPTDQGGQLYSRFPQNSLTSISTEDQFPGFNENDKKLKDKKIEQFKKEGHIAVQMPECEHIFGLSCIVEWLKSNVSCPLCRKEVEAKIYDPKKSKLEYIENNTIVNYNNDRDEMIQQIYNSTDVFNPFRRPYNPSITPVTDSYMQQNWCTPYNDRSNRNHDEENARDPDIVLPRRFPFPEPTASTRIFPMRRTTRSTTRSRDVRPRNNSQSESRIGGNNESELEDNSFGNGRRRSASSDSRSARRVNFSPHTTNIDDLHDDSSESEDSASSTIPTEQQQQQRQQQQQQFQVPNQNQTQTQTPNPANDHEHNLSIIQRIQNRFLRNRDRTSSSSSSSPPPPPPPPPTSTSTTTTTTTSTTNNVTNNNNANNQARRP</sequence>
<dbReference type="GO" id="GO:0005737">
    <property type="term" value="C:cytoplasm"/>
    <property type="evidence" value="ECO:0007669"/>
    <property type="project" value="TreeGrafter"/>
</dbReference>
<evidence type="ECO:0000256" key="3">
    <source>
        <dbReference type="ARBA" id="ARBA00022771"/>
    </source>
</evidence>
<accession>A0A9W4TQ68</accession>
<evidence type="ECO:0000256" key="1">
    <source>
        <dbReference type="ARBA" id="ARBA00004906"/>
    </source>
</evidence>